<evidence type="ECO:0000256" key="1">
    <source>
        <dbReference type="SAM" id="Phobius"/>
    </source>
</evidence>
<evidence type="ECO:0000313" key="2">
    <source>
        <dbReference type="EMBL" id="CRJ87870.1"/>
    </source>
</evidence>
<gene>
    <name evidence="2" type="ORF">BN1708_017013</name>
</gene>
<keyword evidence="1" id="KW-0472">Membrane</keyword>
<name>A0A0G4KER8_VERLO</name>
<keyword evidence="1" id="KW-0812">Transmembrane</keyword>
<feature type="non-terminal residue" evidence="2">
    <location>
        <position position="147"/>
    </location>
</feature>
<dbReference type="EMBL" id="CVQH01000625">
    <property type="protein sequence ID" value="CRJ87870.1"/>
    <property type="molecule type" value="Genomic_DNA"/>
</dbReference>
<feature type="transmembrane region" description="Helical" evidence="1">
    <location>
        <begin position="96"/>
        <end position="116"/>
    </location>
</feature>
<dbReference type="Proteomes" id="UP000044602">
    <property type="component" value="Unassembled WGS sequence"/>
</dbReference>
<dbReference type="AlphaFoldDB" id="A0A0G4KER8"/>
<reference evidence="3" key="1">
    <citation type="submission" date="2015-05" db="EMBL/GenBank/DDBJ databases">
        <authorList>
            <person name="Fogelqvist Johan"/>
        </authorList>
    </citation>
    <scope>NUCLEOTIDE SEQUENCE [LARGE SCALE GENOMIC DNA]</scope>
</reference>
<accession>A0A0G4KER8</accession>
<dbReference type="STRING" id="100787.A0A0G4KER8"/>
<sequence>MGQRDADSTVLYLIMAIGCTSLERAGQVPKDTASKFEVPYAEIIQECLAKEDTESIQVLVLLSLSFVIVIFGFYGGNLGRDCNLEWSEQCNDVFRARSTCYTAMMWIFLFFAWELVDSRRSFFDGMVSDTRRWAQRLWRNKFLFWSV</sequence>
<proteinExistence type="predicted"/>
<dbReference type="PROSITE" id="PS51257">
    <property type="entry name" value="PROKAR_LIPOPROTEIN"/>
    <property type="match status" value="1"/>
</dbReference>
<keyword evidence="3" id="KW-1185">Reference proteome</keyword>
<evidence type="ECO:0000313" key="3">
    <source>
        <dbReference type="Proteomes" id="UP000044602"/>
    </source>
</evidence>
<organism evidence="2 3">
    <name type="scientific">Verticillium longisporum</name>
    <name type="common">Verticillium dahliae var. longisporum</name>
    <dbReference type="NCBI Taxonomy" id="100787"/>
    <lineage>
        <taxon>Eukaryota</taxon>
        <taxon>Fungi</taxon>
        <taxon>Dikarya</taxon>
        <taxon>Ascomycota</taxon>
        <taxon>Pezizomycotina</taxon>
        <taxon>Sordariomycetes</taxon>
        <taxon>Hypocreomycetidae</taxon>
        <taxon>Glomerellales</taxon>
        <taxon>Plectosphaerellaceae</taxon>
        <taxon>Verticillium</taxon>
    </lineage>
</organism>
<dbReference type="InterPro" id="IPR023298">
    <property type="entry name" value="ATPase_P-typ_TM_dom_sf"/>
</dbReference>
<dbReference type="SUPFAM" id="SSF81665">
    <property type="entry name" value="Calcium ATPase, transmembrane domain M"/>
    <property type="match status" value="1"/>
</dbReference>
<protein>
    <submittedName>
        <fullName evidence="2">Uncharacterized protein</fullName>
    </submittedName>
</protein>
<keyword evidence="1" id="KW-1133">Transmembrane helix</keyword>
<feature type="transmembrane region" description="Helical" evidence="1">
    <location>
        <begin position="58"/>
        <end position="76"/>
    </location>
</feature>